<dbReference type="Proteomes" id="UP000887565">
    <property type="component" value="Unplaced"/>
</dbReference>
<organism evidence="1 2">
    <name type="scientific">Romanomermis culicivorax</name>
    <name type="common">Nematode worm</name>
    <dbReference type="NCBI Taxonomy" id="13658"/>
    <lineage>
        <taxon>Eukaryota</taxon>
        <taxon>Metazoa</taxon>
        <taxon>Ecdysozoa</taxon>
        <taxon>Nematoda</taxon>
        <taxon>Enoplea</taxon>
        <taxon>Dorylaimia</taxon>
        <taxon>Mermithida</taxon>
        <taxon>Mermithoidea</taxon>
        <taxon>Mermithidae</taxon>
        <taxon>Romanomermis</taxon>
    </lineage>
</organism>
<keyword evidence="1" id="KW-1185">Reference proteome</keyword>
<dbReference type="AlphaFoldDB" id="A0A915IL49"/>
<accession>A0A915IL49</accession>
<reference evidence="2" key="1">
    <citation type="submission" date="2022-11" db="UniProtKB">
        <authorList>
            <consortium name="WormBaseParasite"/>
        </authorList>
    </citation>
    <scope>IDENTIFICATION</scope>
</reference>
<evidence type="ECO:0000313" key="1">
    <source>
        <dbReference type="Proteomes" id="UP000887565"/>
    </source>
</evidence>
<dbReference type="WBParaSite" id="nRc.2.0.1.t14143-RA">
    <property type="protein sequence ID" value="nRc.2.0.1.t14143-RA"/>
    <property type="gene ID" value="nRc.2.0.1.g14143"/>
</dbReference>
<name>A0A915IL49_ROMCU</name>
<evidence type="ECO:0000313" key="2">
    <source>
        <dbReference type="WBParaSite" id="nRc.2.0.1.t14143-RA"/>
    </source>
</evidence>
<protein>
    <submittedName>
        <fullName evidence="2">Uncharacterized protein</fullName>
    </submittedName>
</protein>
<sequence>MNTNNEGDSMCGVFSINGDIICEFVGHEAIAEFSSKLSEQCNKCDSTSVTSVRKSSTSDSQATKHQVKSIAIAKTKRQIENKKFKSKSDSALTLTKGALLRKGGFMSDLLDLPPPYYDNSQSTMGIRSDVISSDQLTLVQEWRGDFVDKRPTSGREINCSKTNSQYSNENEQNSRIVRRDKSAIIKSSDQRSSERNEDELINECENGRESATVESCSNVVVSYDGSVPMNDEERWWMPCHFHAPYASLCHHIL</sequence>
<proteinExistence type="predicted"/>